<protein>
    <recommendedName>
        <fullName evidence="3">CCHC-type domain-containing protein</fullName>
    </recommendedName>
</protein>
<evidence type="ECO:0000313" key="4">
    <source>
        <dbReference type="EMBL" id="GEU64721.1"/>
    </source>
</evidence>
<dbReference type="PANTHER" id="PTHR11439">
    <property type="entry name" value="GAG-POL-RELATED RETROTRANSPOSON"/>
    <property type="match status" value="1"/>
</dbReference>
<dbReference type="PANTHER" id="PTHR11439:SF495">
    <property type="entry name" value="REVERSE TRANSCRIPTASE, RNA-DEPENDENT DNA POLYMERASE-RELATED"/>
    <property type="match status" value="1"/>
</dbReference>
<comment type="caution">
    <text evidence="4">The sequence shown here is derived from an EMBL/GenBank/DDBJ whole genome shotgun (WGS) entry which is preliminary data.</text>
</comment>
<dbReference type="SUPFAM" id="SSF53098">
    <property type="entry name" value="Ribonuclease H-like"/>
    <property type="match status" value="2"/>
</dbReference>
<evidence type="ECO:0000256" key="2">
    <source>
        <dbReference type="SAM" id="MobiDB-lite"/>
    </source>
</evidence>
<reference evidence="4" key="1">
    <citation type="journal article" date="2019" name="Sci. Rep.">
        <title>Draft genome of Tanacetum cinerariifolium, the natural source of mosquito coil.</title>
        <authorList>
            <person name="Yamashiro T."/>
            <person name="Shiraishi A."/>
            <person name="Satake H."/>
            <person name="Nakayama K."/>
        </authorList>
    </citation>
    <scope>NUCLEOTIDE SEQUENCE</scope>
</reference>
<dbReference type="Pfam" id="PF07727">
    <property type="entry name" value="RVT_2"/>
    <property type="match status" value="3"/>
</dbReference>
<dbReference type="GO" id="GO:0008270">
    <property type="term" value="F:zinc ion binding"/>
    <property type="evidence" value="ECO:0007669"/>
    <property type="project" value="UniProtKB-KW"/>
</dbReference>
<dbReference type="Gene3D" id="3.30.420.10">
    <property type="entry name" value="Ribonuclease H-like superfamily/Ribonuclease H"/>
    <property type="match status" value="1"/>
</dbReference>
<proteinExistence type="predicted"/>
<feature type="region of interest" description="Disordered" evidence="2">
    <location>
        <begin position="2220"/>
        <end position="2248"/>
    </location>
</feature>
<evidence type="ECO:0000256" key="1">
    <source>
        <dbReference type="PROSITE-ProRule" id="PRU00047"/>
    </source>
</evidence>
<feature type="domain" description="CCHC-type" evidence="3">
    <location>
        <begin position="16"/>
        <end position="29"/>
    </location>
</feature>
<gene>
    <name evidence="4" type="ORF">Tci_036699</name>
</gene>
<feature type="region of interest" description="Disordered" evidence="2">
    <location>
        <begin position="272"/>
        <end position="298"/>
    </location>
</feature>
<dbReference type="InterPro" id="IPR057670">
    <property type="entry name" value="SH3_retrovirus"/>
</dbReference>
<dbReference type="InterPro" id="IPR013103">
    <property type="entry name" value="RVT_2"/>
</dbReference>
<dbReference type="GO" id="GO:0003676">
    <property type="term" value="F:nucleic acid binding"/>
    <property type="evidence" value="ECO:0007669"/>
    <property type="project" value="InterPro"/>
</dbReference>
<feature type="compositionally biased region" description="Basic and acidic residues" evidence="2">
    <location>
        <begin position="918"/>
        <end position="932"/>
    </location>
</feature>
<accession>A0A6L2LSC7</accession>
<feature type="compositionally biased region" description="Basic and acidic residues" evidence="2">
    <location>
        <begin position="273"/>
        <end position="298"/>
    </location>
</feature>
<feature type="compositionally biased region" description="Polar residues" evidence="2">
    <location>
        <begin position="962"/>
        <end position="973"/>
    </location>
</feature>
<keyword evidence="1" id="KW-0863">Zinc-finger</keyword>
<dbReference type="EMBL" id="BKCJ010005070">
    <property type="protein sequence ID" value="GEU64721.1"/>
    <property type="molecule type" value="Genomic_DNA"/>
</dbReference>
<feature type="compositionally biased region" description="Basic and acidic residues" evidence="2">
    <location>
        <begin position="2235"/>
        <end position="2248"/>
    </location>
</feature>
<evidence type="ECO:0000259" key="3">
    <source>
        <dbReference type="PROSITE" id="PS50158"/>
    </source>
</evidence>
<dbReference type="Pfam" id="PF25597">
    <property type="entry name" value="SH3_retrovirus"/>
    <property type="match status" value="1"/>
</dbReference>
<dbReference type="PROSITE" id="PS50158">
    <property type="entry name" value="ZF_CCHC"/>
    <property type="match status" value="1"/>
</dbReference>
<dbReference type="InterPro" id="IPR001878">
    <property type="entry name" value="Znf_CCHC"/>
</dbReference>
<name>A0A6L2LSC7_TANCI</name>
<organism evidence="4">
    <name type="scientific">Tanacetum cinerariifolium</name>
    <name type="common">Dalmatian daisy</name>
    <name type="synonym">Chrysanthemum cinerariifolium</name>
    <dbReference type="NCBI Taxonomy" id="118510"/>
    <lineage>
        <taxon>Eukaryota</taxon>
        <taxon>Viridiplantae</taxon>
        <taxon>Streptophyta</taxon>
        <taxon>Embryophyta</taxon>
        <taxon>Tracheophyta</taxon>
        <taxon>Spermatophyta</taxon>
        <taxon>Magnoliopsida</taxon>
        <taxon>eudicotyledons</taxon>
        <taxon>Gunneridae</taxon>
        <taxon>Pentapetalae</taxon>
        <taxon>asterids</taxon>
        <taxon>campanulids</taxon>
        <taxon>Asterales</taxon>
        <taxon>Asteraceae</taxon>
        <taxon>Asteroideae</taxon>
        <taxon>Anthemideae</taxon>
        <taxon>Anthemidinae</taxon>
        <taxon>Tanacetum</taxon>
    </lineage>
</organism>
<feature type="compositionally biased region" description="Low complexity" evidence="2">
    <location>
        <begin position="978"/>
        <end position="991"/>
    </location>
</feature>
<dbReference type="InterPro" id="IPR036397">
    <property type="entry name" value="RNaseH_sf"/>
</dbReference>
<feature type="region of interest" description="Disordered" evidence="2">
    <location>
        <begin position="901"/>
        <end position="973"/>
    </location>
</feature>
<keyword evidence="1" id="KW-0862">Zinc</keyword>
<dbReference type="InterPro" id="IPR012337">
    <property type="entry name" value="RNaseH-like_sf"/>
</dbReference>
<keyword evidence="1" id="KW-0479">Metal-binding</keyword>
<dbReference type="CDD" id="cd09272">
    <property type="entry name" value="RNase_HI_RT_Ty1"/>
    <property type="match status" value="2"/>
</dbReference>
<feature type="compositionally biased region" description="Polar residues" evidence="2">
    <location>
        <begin position="901"/>
        <end position="912"/>
    </location>
</feature>
<feature type="region of interest" description="Disordered" evidence="2">
    <location>
        <begin position="978"/>
        <end position="997"/>
    </location>
</feature>
<sequence length="2455" mass="274684">MTQKLEIGFGFTMKACFVCGNMSHLIKDCTFHEDRMAKKSVFPNNVGKGTGHRESRPVWNNVQRINHQNKFSPIAVFTRSRRILVSTAKSKAAASTSVAKPVNTARPKQSVNFSNSRISVVKGNGVTAIKASTGNKAYLANYQEINDGGFVAFGSIRDSLLPITLWAKAVNTACYILNRALVTKLHNKTPYELLNGRSPRLDFIRPFGCPVTILNTLDLLGKFKGNQTNKNAGLQDTIGNACTQDNVDAGKEVSDQHYIMLPLWSSISSTYKSSDDKAEDDKPKDISEKEASDVADSLSKEFEQGCMDKRGAAKAGRTNSFNTVSNPVNAASTSGTFSVGGPSSPHPDAFIPDDTLLHVDQDDSQIPNLEDTAELRSIGIFTSAYDDDLDTFTSLVQSVGAENDFNNMESSTGVSPIPTHRVHIDHPKDQILGDRQSAVQTRGWQRKVLEHMLLNKKDKRGIVVRNKARLVAQGNRQEERIDYDEVFAHVARIEAIRIFLAFTLYMGFIVYQMDVKGAFLYGTIEENVYVSQLPGFVDPQFPNKVYKVKQSKEGIFISQDKYVAEILKKFYFASVRTASTPIETQKPLVKYEEVADVDVPLYRSMIGSLMYLKDQPKLGLWYPRDSPFDLEAYSDSDYAGGNLDRKSTTGGCHFLSRRLISWQCKKQTVVATSTTEAKYVAAVNYYFLTLSSIQHALTQALKTKGIVDSGCSRHMTGNKAYLADHQEVNDGGFVAFGSSRGKITGKAFIDESNLWYKRLGHVNYKTMNKLVKGNLAEAVNIACYVLNRALVTKLHNKTPYELLNGRSPRLDFMRHFGSPVTILNTLNHLCKFKGKANEGFLVGYYVTSKAFRVFNTKTIKVKENLHVRFLENKPNVAEKGPNWLFDIDSLTNSMNYIPVSVGNQTNKTAGPQDTNGNADDKADDDKPKDDTGSKILASDAADSLSKEFEQGSMDQRGAAKAGSTNSFNTVSNPVNAASTSGTFSTSGPSSSHPDVFIPDDTLLDVDQDDSQIPDLEDTVKLRSTGIFTSAYDDDLDIFTSPVQSVRAKADFNNKESSTVVSHIPTHMVHIDHPKDQILGDPQSAIQTKGWQRNVLEHMLLIEAIRIFLASASYIGFIVYQIDRKSAFLYGRIEEEVQDKYVAEILKKFDFSSVRTASTPIEAQKPLVKDEEAADVDVSLYRSMIRSLMYLTAFRPDIMFAVCACSRFQVTLKLSHLHAVKRIFSQISAKVKTGLGYDSQFNEKEVLDVKEEEVTDSVFDNRSSDEENSLANDRIKKGEGFHAVSPPLTENYMPPKPNLSFAGLDYFIYKFKISETVTSLSKDVKDAPETSIAFGYPQQALKSTGVVDSGCSRMKWIKREYRNARTLQQNRVAERKNKTLIEAARTMLADSLLPISIWAEAVNTACYVLNMVLMTKLHNKTPYKLLNGRSPRLDFMRPFGCPVTILNTLDPLGKFKGKADEGFLVGVHKILMAMQALKIMLMQERKCLIKTTLCCHCGILSLPLTRAQMTRLKMISLRMILFKQGCMDQRGAAKASSTNSFNTVSNPVNAASTSGTFSAGGPSSPLPDAFIPDDTLLDVDQDDSQIRNLEDTVELRKADFNNMESFTFISPIPTHRVHIDHPKDQILGDPHSAVQTRGMAKKSSGAHALKVWRLVDLPYGKKAIGTKWVYKNKKDERGIVVRNKARLVEQGHKLEEGIDYDEMDVKSAFLYGTVKEEVYVSQPPGFIDLQFQNKVYIYDIIFGSTKKSLYDKFETLMHKRFQMSSMGELTFFLGLQMDVKSAFLYGTVEEEVYVSQPPGFIDLQFQNKVYKVEKTLYGLHQAPRACQDKYVAEILKKFDFAFVRIVSTPIETQKPLVKDKEATDVDVPLYRSMIGPLMYLIASRPDIMFTVWACSRFHVTPKLSHLHVVKRIFRKSTTEGCLFLCRRLISWQCKKQTIVATSTTEAEYVAATNQCGQFWNTANSQTINDEKQIHATVDGKTVIFENLPLLGYEGEGDSFVRAVTTASLDVQLDSSNIAKTQSKVTLNMHNPHGEGSGSGPGRQETMGGAMAQIRFEGAPIQSSDPPFSTGNTVESWEDRMEHAIELTDLVPQTPYDSPLSRGHTPGSDEGSMTLNELTDLCITLSQNILDLEKVKTAQPKVIASLKNRVTKLEQRQSSRILGFHPFRAGSTAETVSAARPDISAATPKVSTAAPKTPPTTTTLFDDEDVTLVDTLVKMKSQKAKEKRSKGILQEPEPMKKTKKKDQDQIERDARVALKIQAYLDEEAKTERERQEEASKAALAELYDEVQEQIDVDHELAARLTHKEQEMYTIEERSKLFTHAQLKSKSFKEIQKLYTKEQKWIDAFVPIGFEKIKRELEVERKEQQVVPDDDKAIDYETLDVKSLIVNCESHVLGTMETGDVRVYKLTRLDGSYRHFSTFSRMLKVLDRQDVLDLHKIVIKRFPAKDPEGYDLIL</sequence>